<dbReference type="InterPro" id="IPR010730">
    <property type="entry name" value="HET"/>
</dbReference>
<dbReference type="Proteomes" id="UP001583186">
    <property type="component" value="Unassembled WGS sequence"/>
</dbReference>
<reference evidence="2 3" key="1">
    <citation type="journal article" date="2024" name="IMA Fungus">
        <title>IMA Genome - F19 : A genome assembly and annotation guide to empower mycologists, including annotated draft genome sequences of Ceratocystis pirilliformis, Diaporthe australafricana, Fusarium ophioides, Paecilomyces lecythidis, and Sporothrix stenoceras.</title>
        <authorList>
            <person name="Aylward J."/>
            <person name="Wilson A.M."/>
            <person name="Visagie C.M."/>
            <person name="Spraker J."/>
            <person name="Barnes I."/>
            <person name="Buitendag C."/>
            <person name="Ceriani C."/>
            <person name="Del Mar Angel L."/>
            <person name="du Plessis D."/>
            <person name="Fuchs T."/>
            <person name="Gasser K."/>
            <person name="Kramer D."/>
            <person name="Li W."/>
            <person name="Munsamy K."/>
            <person name="Piso A."/>
            <person name="Price J.L."/>
            <person name="Sonnekus B."/>
            <person name="Thomas C."/>
            <person name="van der Nest A."/>
            <person name="van Dijk A."/>
            <person name="van Heerden A."/>
            <person name="van Vuuren N."/>
            <person name="Yilmaz N."/>
            <person name="Duong T.A."/>
            <person name="van der Merwe N.A."/>
            <person name="Wingfield M.J."/>
            <person name="Wingfield B.D."/>
        </authorList>
    </citation>
    <scope>NUCLEOTIDE SEQUENCE [LARGE SCALE GENOMIC DNA]</scope>
    <source>
        <strain evidence="2 3">CMW 5346</strain>
    </source>
</reference>
<sequence>MVRSASWYNKPHVLGKLSYRHPFPLLCISNVVYTKYLNNGGLVVYDAQHQSYGCDNPDFQFQKIHPRRVDYAKFQAAISHCERSHLSCRPSEQGRQVAGLRVIDCRTRSVVPAPRRCRYVALSYVWGASRPEGPTGSFSTVVDDSIRVVLTLGYQYLWVDRHCIGSDEDRHKMIRQMDQVYSGAKRRAAGSMNE</sequence>
<gene>
    <name evidence="2" type="ORF">Sste5346_008524</name>
</gene>
<keyword evidence="3" id="KW-1185">Reference proteome</keyword>
<evidence type="ECO:0000313" key="3">
    <source>
        <dbReference type="Proteomes" id="UP001583186"/>
    </source>
</evidence>
<feature type="domain" description="Heterokaryon incompatibility" evidence="1">
    <location>
        <begin position="119"/>
        <end position="186"/>
    </location>
</feature>
<organism evidence="2 3">
    <name type="scientific">Sporothrix stenoceras</name>
    <dbReference type="NCBI Taxonomy" id="5173"/>
    <lineage>
        <taxon>Eukaryota</taxon>
        <taxon>Fungi</taxon>
        <taxon>Dikarya</taxon>
        <taxon>Ascomycota</taxon>
        <taxon>Pezizomycotina</taxon>
        <taxon>Sordariomycetes</taxon>
        <taxon>Sordariomycetidae</taxon>
        <taxon>Ophiostomatales</taxon>
        <taxon>Ophiostomataceae</taxon>
        <taxon>Sporothrix</taxon>
    </lineage>
</organism>
<dbReference type="PANTHER" id="PTHR33112">
    <property type="entry name" value="DOMAIN PROTEIN, PUTATIVE-RELATED"/>
    <property type="match status" value="1"/>
</dbReference>
<protein>
    <recommendedName>
        <fullName evidence="1">Heterokaryon incompatibility domain-containing protein</fullName>
    </recommendedName>
</protein>
<name>A0ABR3YPY4_9PEZI</name>
<accession>A0ABR3YPY4</accession>
<evidence type="ECO:0000259" key="1">
    <source>
        <dbReference type="Pfam" id="PF06985"/>
    </source>
</evidence>
<dbReference type="EMBL" id="JAWCUI010000067">
    <property type="protein sequence ID" value="KAL1889946.1"/>
    <property type="molecule type" value="Genomic_DNA"/>
</dbReference>
<proteinExistence type="predicted"/>
<evidence type="ECO:0000313" key="2">
    <source>
        <dbReference type="EMBL" id="KAL1889946.1"/>
    </source>
</evidence>
<comment type="caution">
    <text evidence="2">The sequence shown here is derived from an EMBL/GenBank/DDBJ whole genome shotgun (WGS) entry which is preliminary data.</text>
</comment>
<dbReference type="PANTHER" id="PTHR33112:SF1">
    <property type="entry name" value="HETEROKARYON INCOMPATIBILITY DOMAIN-CONTAINING PROTEIN"/>
    <property type="match status" value="1"/>
</dbReference>
<dbReference type="Pfam" id="PF06985">
    <property type="entry name" value="HET"/>
    <property type="match status" value="1"/>
</dbReference>